<feature type="binding site" evidence="4">
    <location>
        <position position="265"/>
    </location>
    <ligand>
        <name>Zn(2+)</name>
        <dbReference type="ChEBI" id="CHEBI:29105"/>
        <label>1</label>
    </ligand>
</feature>
<evidence type="ECO:0000256" key="1">
    <source>
        <dbReference type="ARBA" id="ARBA00022723"/>
    </source>
</evidence>
<gene>
    <name evidence="6" type="ORF">FYJ76_10455</name>
</gene>
<dbReference type="GO" id="GO:0008270">
    <property type="term" value="F:zinc ion binding"/>
    <property type="evidence" value="ECO:0007669"/>
    <property type="project" value="InterPro"/>
</dbReference>
<organism evidence="6 7">
    <name type="scientific">Ruthenibacterium lactatiformans</name>
    <dbReference type="NCBI Taxonomy" id="1550024"/>
    <lineage>
        <taxon>Bacteria</taxon>
        <taxon>Bacillati</taxon>
        <taxon>Bacillota</taxon>
        <taxon>Clostridia</taxon>
        <taxon>Eubacteriales</taxon>
        <taxon>Oscillospiraceae</taxon>
        <taxon>Ruthenibacterium</taxon>
    </lineage>
</organism>
<feature type="binding site" evidence="4">
    <location>
        <position position="22"/>
    </location>
    <ligand>
        <name>Zn(2+)</name>
        <dbReference type="ChEBI" id="CHEBI:29105"/>
        <label>1</label>
    </ligand>
</feature>
<keyword evidence="2" id="KW-0378">Hydrolase</keyword>
<sequence>MAFIRTMLGDIAPEKLGFTYSHEHIVCRPQHWVDRNADDLLLDDPAKSQQEVALFRDAGGRSLVDATAVDYGRDPAAVREISRATGVQIVGTAGFNKGFLWDARMPGKTCTFEQWIESTSVDDLARFVVDEVEHGMNGTDVRGGQVKFGTGYNSISPLEIKTIRAVCRAHLETGAPIHSHTEAGTMALEQMQYLREEGIDMRNVSFGHMDRNPDPWMHRKLAETGAYLCFDGIAKVKYNPESVRIRCILDLVRAGHQKQILVSGDTARKSYYRSYTYAVGLPYIISTWVPRLIEEANEAGIDGQKLVEDIFINNPRECFTFKKG</sequence>
<evidence type="ECO:0000256" key="3">
    <source>
        <dbReference type="PIRSR" id="PIRSR601559-50"/>
    </source>
</evidence>
<reference evidence="6 7" key="1">
    <citation type="submission" date="2019-08" db="EMBL/GenBank/DDBJ databases">
        <title>In-depth cultivation of the pig gut microbiome towards novel bacterial diversity and tailored functional studies.</title>
        <authorList>
            <person name="Wylensek D."/>
            <person name="Hitch T.C.A."/>
            <person name="Clavel T."/>
        </authorList>
    </citation>
    <scope>NUCLEOTIDE SEQUENCE [LARGE SCALE GENOMIC DNA]</scope>
    <source>
        <strain evidence="6 7">WCA3-601-WT-6J</strain>
    </source>
</reference>
<feature type="binding site" description="via carbamate group" evidence="4">
    <location>
        <position position="147"/>
    </location>
    <ligand>
        <name>Zn(2+)</name>
        <dbReference type="ChEBI" id="CHEBI:29105"/>
        <label>1</label>
    </ligand>
</feature>
<dbReference type="PANTHER" id="PTHR10819">
    <property type="entry name" value="PHOSPHOTRIESTERASE-RELATED"/>
    <property type="match status" value="1"/>
</dbReference>
<feature type="modified residue" description="N6-carboxylysine" evidence="3 5">
    <location>
        <position position="147"/>
    </location>
</feature>
<evidence type="ECO:0000313" key="6">
    <source>
        <dbReference type="EMBL" id="MST92351.1"/>
    </source>
</evidence>
<evidence type="ECO:0000256" key="4">
    <source>
        <dbReference type="PIRSR" id="PIRSR601559-51"/>
    </source>
</evidence>
<dbReference type="PIRSF" id="PIRSF016839">
    <property type="entry name" value="PhP"/>
    <property type="match status" value="1"/>
</dbReference>
<proteinExistence type="inferred from homology"/>
<dbReference type="SUPFAM" id="SSF51556">
    <property type="entry name" value="Metallo-dependent hydrolases"/>
    <property type="match status" value="1"/>
</dbReference>
<dbReference type="InterPro" id="IPR032466">
    <property type="entry name" value="Metal_Hydrolase"/>
</dbReference>
<feature type="binding site" evidence="4">
    <location>
        <position position="208"/>
    </location>
    <ligand>
        <name>Zn(2+)</name>
        <dbReference type="ChEBI" id="CHEBI:29105"/>
        <label>2</label>
    </ligand>
</feature>
<dbReference type="RefSeq" id="WP_154522920.1">
    <property type="nucleotide sequence ID" value="NZ_VUNJ01000010.1"/>
</dbReference>
<dbReference type="EMBL" id="VUNJ01000010">
    <property type="protein sequence ID" value="MST92351.1"/>
    <property type="molecule type" value="Genomic_DNA"/>
</dbReference>
<keyword evidence="1 4" id="KW-0479">Metal-binding</keyword>
<feature type="binding site" description="via carbamate group" evidence="4">
    <location>
        <position position="147"/>
    </location>
    <ligand>
        <name>Zn(2+)</name>
        <dbReference type="ChEBI" id="CHEBI:29105"/>
        <label>2</label>
    </ligand>
</feature>
<evidence type="ECO:0000313" key="7">
    <source>
        <dbReference type="Proteomes" id="UP000431913"/>
    </source>
</evidence>
<dbReference type="GO" id="GO:0016787">
    <property type="term" value="F:hydrolase activity"/>
    <property type="evidence" value="ECO:0007669"/>
    <property type="project" value="UniProtKB-KW"/>
</dbReference>
<dbReference type="Proteomes" id="UP000431913">
    <property type="component" value="Unassembled WGS sequence"/>
</dbReference>
<feature type="binding site" evidence="4">
    <location>
        <position position="24"/>
    </location>
    <ligand>
        <name>Zn(2+)</name>
        <dbReference type="ChEBI" id="CHEBI:29105"/>
        <label>1</label>
    </ligand>
</feature>
<name>A0A6I2UAB6_9FIRM</name>
<evidence type="ECO:0000256" key="5">
    <source>
        <dbReference type="PROSITE-ProRule" id="PRU00679"/>
    </source>
</evidence>
<dbReference type="Gene3D" id="3.20.20.140">
    <property type="entry name" value="Metal-dependent hydrolases"/>
    <property type="match status" value="1"/>
</dbReference>
<evidence type="ECO:0000256" key="2">
    <source>
        <dbReference type="ARBA" id="ARBA00022801"/>
    </source>
</evidence>
<dbReference type="PROSITE" id="PS51347">
    <property type="entry name" value="PHOSPHOTRIESTERASE_2"/>
    <property type="match status" value="1"/>
</dbReference>
<dbReference type="CDD" id="cd00530">
    <property type="entry name" value="PTE"/>
    <property type="match status" value="1"/>
</dbReference>
<dbReference type="AlphaFoldDB" id="A0A6I2UAB6"/>
<dbReference type="InterPro" id="IPR001559">
    <property type="entry name" value="Phosphotriesterase"/>
</dbReference>
<dbReference type="Pfam" id="PF02126">
    <property type="entry name" value="PTE"/>
    <property type="match status" value="1"/>
</dbReference>
<comment type="caution">
    <text evidence="6">The sequence shown here is derived from an EMBL/GenBank/DDBJ whole genome shotgun (WGS) entry which is preliminary data.</text>
</comment>
<comment type="cofactor">
    <cofactor evidence="4">
        <name>a divalent metal cation</name>
        <dbReference type="ChEBI" id="CHEBI:60240"/>
    </cofactor>
    <text evidence="4">Binds 2 divalent metal cations per subunit.</text>
</comment>
<feature type="binding site" evidence="4">
    <location>
        <position position="180"/>
    </location>
    <ligand>
        <name>Zn(2+)</name>
        <dbReference type="ChEBI" id="CHEBI:29105"/>
        <label>2</label>
    </ligand>
</feature>
<dbReference type="PANTHER" id="PTHR10819:SF3">
    <property type="entry name" value="PHOSPHOTRIESTERASE-RELATED PROTEIN"/>
    <property type="match status" value="1"/>
</dbReference>
<protein>
    <submittedName>
        <fullName evidence="6">Phosphotriesterase</fullName>
    </submittedName>
</protein>
<accession>A0A6I2UAB6</accession>
<comment type="similarity">
    <text evidence="5">Belongs to the metallo-dependent hydrolases superfamily. Phosphotriesterase family.</text>
</comment>